<dbReference type="Pfam" id="PF13414">
    <property type="entry name" value="TPR_11"/>
    <property type="match status" value="1"/>
</dbReference>
<evidence type="ECO:0000313" key="2">
    <source>
        <dbReference type="EMBL" id="BBB32300.1"/>
    </source>
</evidence>
<proteinExistence type="predicted"/>
<evidence type="ECO:0008006" key="4">
    <source>
        <dbReference type="Google" id="ProtNLM"/>
    </source>
</evidence>
<dbReference type="PANTHER" id="PTHR12558:SF13">
    <property type="entry name" value="CELL DIVISION CYCLE PROTEIN 27 HOMOLOG"/>
    <property type="match status" value="1"/>
</dbReference>
<feature type="repeat" description="TPR" evidence="1">
    <location>
        <begin position="341"/>
        <end position="374"/>
    </location>
</feature>
<name>A0A7R6PX55_9BACT</name>
<evidence type="ECO:0000313" key="3">
    <source>
        <dbReference type="Proteomes" id="UP000595564"/>
    </source>
</evidence>
<dbReference type="SMART" id="SM00028">
    <property type="entry name" value="TPR"/>
    <property type="match status" value="11"/>
</dbReference>
<sequence>MKDVFISDYALRELIEKVNKNPNSETYTELAKFYNYRSYYNKAINAAKKAIEFNRFNFDAWFELIMASGFKSDADLNQIKEELEKIYDFLELKEEVSDAIYRVLAFINYFLENDGVAISLINKAIEINPEHSVNYEIYGYILHAIGDVKKALETFGKAIFHNPESFRVLRMIAKCYFDLGESEKAKLKVEESLRLEPFFIASWHLLGEIYLSIGDFVKGTQALAKAISINPEDWSSYFILGEYYLSEKEYDSAIAEMKKIERIMGDKDPIIIAEVNNFIGYVYTQKGDDNEAIKHFNIAIQYNEEYALPFYNLGKIESERGNYNKAIKFYKEAIKRDKFHVPSYTEAGFAYLNLKKTKQAEKFFLKAVEYDENEYWAYLGLSEVARLEKRFADQLKYVEKAREINPKDSEIWNYVGIAYQCNKNFKAAEDAYLVSLAINPLNRKAANNLAYLYEKLITKAEDEGEKRNYTKLAIESWKVRLLACREAGTSIKGAVNHLRKLGMEKREIDNLIRFGEIEELPLIKVIAKEIVID</sequence>
<dbReference type="EMBL" id="AP017470">
    <property type="protein sequence ID" value="BBB32300.1"/>
    <property type="molecule type" value="Genomic_DNA"/>
</dbReference>
<organism evidence="2 3">
    <name type="scientific">Thermotomaculum hydrothermale</name>
    <dbReference type="NCBI Taxonomy" id="981385"/>
    <lineage>
        <taxon>Bacteria</taxon>
        <taxon>Pseudomonadati</taxon>
        <taxon>Acidobacteriota</taxon>
        <taxon>Holophagae</taxon>
        <taxon>Thermotomaculales</taxon>
        <taxon>Thermotomaculaceae</taxon>
        <taxon>Thermotomaculum</taxon>
    </lineage>
</organism>
<gene>
    <name evidence="2" type="ORF">TTHT_0729</name>
</gene>
<dbReference type="InterPro" id="IPR011990">
    <property type="entry name" value="TPR-like_helical_dom_sf"/>
</dbReference>
<dbReference type="KEGG" id="thyd:TTHT_0729"/>
<accession>A0A7R6PX55</accession>
<dbReference type="SUPFAM" id="SSF48452">
    <property type="entry name" value="TPR-like"/>
    <property type="match status" value="2"/>
</dbReference>
<dbReference type="Proteomes" id="UP000595564">
    <property type="component" value="Chromosome"/>
</dbReference>
<feature type="repeat" description="TPR" evidence="1">
    <location>
        <begin position="273"/>
        <end position="306"/>
    </location>
</feature>
<feature type="repeat" description="TPR" evidence="1">
    <location>
        <begin position="200"/>
        <end position="233"/>
    </location>
</feature>
<feature type="repeat" description="TPR" evidence="1">
    <location>
        <begin position="132"/>
        <end position="165"/>
    </location>
</feature>
<reference evidence="2 3" key="1">
    <citation type="journal article" date="2012" name="Extremophiles">
        <title>Thermotomaculum hydrothermale gen. nov., sp. nov., a novel heterotrophic thermophile within the phylum Acidobacteria from a deep-sea hydrothermal vent chimney in the Southern Okinawa Trough.</title>
        <authorList>
            <person name="Izumi H."/>
            <person name="Nunoura T."/>
            <person name="Miyazaki M."/>
            <person name="Mino S."/>
            <person name="Toki T."/>
            <person name="Takai K."/>
            <person name="Sako Y."/>
            <person name="Sawabe T."/>
            <person name="Nakagawa S."/>
        </authorList>
    </citation>
    <scope>NUCLEOTIDE SEQUENCE [LARGE SCALE GENOMIC DNA]</scope>
    <source>
        <strain evidence="2 3">AC55</strain>
    </source>
</reference>
<feature type="repeat" description="TPR" evidence="1">
    <location>
        <begin position="409"/>
        <end position="442"/>
    </location>
</feature>
<keyword evidence="1" id="KW-0802">TPR repeat</keyword>
<protein>
    <recommendedName>
        <fullName evidence="4">Tetratricopeptide TPR_1 repeat-containing protein</fullName>
    </recommendedName>
</protein>
<dbReference type="PROSITE" id="PS50005">
    <property type="entry name" value="TPR"/>
    <property type="match status" value="7"/>
</dbReference>
<dbReference type="InterPro" id="IPR019734">
    <property type="entry name" value="TPR_rpt"/>
</dbReference>
<keyword evidence="3" id="KW-1185">Reference proteome</keyword>
<dbReference type="PANTHER" id="PTHR12558">
    <property type="entry name" value="CELL DIVISION CYCLE 16,23,27"/>
    <property type="match status" value="1"/>
</dbReference>
<dbReference type="RefSeq" id="WP_201328644.1">
    <property type="nucleotide sequence ID" value="NZ_AP017470.1"/>
</dbReference>
<evidence type="ECO:0000256" key="1">
    <source>
        <dbReference type="PROSITE-ProRule" id="PRU00339"/>
    </source>
</evidence>
<feature type="repeat" description="TPR" evidence="1">
    <location>
        <begin position="307"/>
        <end position="340"/>
    </location>
</feature>
<feature type="repeat" description="TPR" evidence="1">
    <location>
        <begin position="24"/>
        <end position="57"/>
    </location>
</feature>
<dbReference type="Pfam" id="PF13181">
    <property type="entry name" value="TPR_8"/>
    <property type="match status" value="2"/>
</dbReference>
<dbReference type="AlphaFoldDB" id="A0A7R6PX55"/>
<dbReference type="Gene3D" id="1.25.40.10">
    <property type="entry name" value="Tetratricopeptide repeat domain"/>
    <property type="match status" value="2"/>
</dbReference>